<accession>A0A165FDH7</accession>
<comment type="similarity">
    <text evidence="2">Belongs to the rad21 family.</text>
</comment>
<dbReference type="RefSeq" id="XP_018186410.1">
    <property type="nucleotide sequence ID" value="XM_018334440.1"/>
</dbReference>
<evidence type="ECO:0000256" key="4">
    <source>
        <dbReference type="SAM" id="MobiDB-lite"/>
    </source>
</evidence>
<evidence type="ECO:0000313" key="8">
    <source>
        <dbReference type="Proteomes" id="UP000076632"/>
    </source>
</evidence>
<feature type="region of interest" description="Disordered" evidence="4">
    <location>
        <begin position="465"/>
        <end position="497"/>
    </location>
</feature>
<feature type="region of interest" description="Disordered" evidence="4">
    <location>
        <begin position="587"/>
        <end position="611"/>
    </location>
</feature>
<feature type="compositionally biased region" description="Basic and acidic residues" evidence="4">
    <location>
        <begin position="482"/>
        <end position="497"/>
    </location>
</feature>
<organism evidence="7 8">
    <name type="scientific">Xylona heveae (strain CBS 132557 / TC161)</name>
    <dbReference type="NCBI Taxonomy" id="1328760"/>
    <lineage>
        <taxon>Eukaryota</taxon>
        <taxon>Fungi</taxon>
        <taxon>Dikarya</taxon>
        <taxon>Ascomycota</taxon>
        <taxon>Pezizomycotina</taxon>
        <taxon>Xylonomycetes</taxon>
        <taxon>Xylonales</taxon>
        <taxon>Xylonaceae</taxon>
        <taxon>Xylona</taxon>
    </lineage>
</organism>
<dbReference type="InterPro" id="IPR036390">
    <property type="entry name" value="WH_DNA-bd_sf"/>
</dbReference>
<dbReference type="Pfam" id="PF04824">
    <property type="entry name" value="Rad21_Rec8"/>
    <property type="match status" value="1"/>
</dbReference>
<evidence type="ECO:0008006" key="9">
    <source>
        <dbReference type="Google" id="ProtNLM"/>
    </source>
</evidence>
<feature type="region of interest" description="Disordered" evidence="4">
    <location>
        <begin position="545"/>
        <end position="564"/>
    </location>
</feature>
<dbReference type="InterPro" id="IPR039781">
    <property type="entry name" value="Rad21/Rec8-like"/>
</dbReference>
<evidence type="ECO:0000256" key="3">
    <source>
        <dbReference type="ARBA" id="ARBA00023242"/>
    </source>
</evidence>
<evidence type="ECO:0000313" key="7">
    <source>
        <dbReference type="EMBL" id="KZF20855.1"/>
    </source>
</evidence>
<protein>
    <recommendedName>
        <fullName evidence="9">Rad21/Rec8-like protein N-terminal domain-containing protein</fullName>
    </recommendedName>
</protein>
<dbReference type="STRING" id="1328760.A0A165FDH7"/>
<dbReference type="GO" id="GO:0005634">
    <property type="term" value="C:nucleus"/>
    <property type="evidence" value="ECO:0007669"/>
    <property type="project" value="UniProtKB-SubCell"/>
</dbReference>
<sequence length="761" mass="82869">MIRALDWTECFTVTRNASVLTTQVLTSRKHGVATVWSADSSRLVATLGSKSVSKKVNRKAILEVNVSKACETILAPEAPMALRLQSHLMYGVSRVYSQQCGYVLADAQNAQNNMRTMFRVFKTAQLDPDAGKARPDQLTLQDDPAFLPDLLLPEFDLDLSRLDITSSLASQSLSSASPHSRLSSQSSIADNGLPALVIPTSDTADVAGGIGGFIHADIIADNIEGRAGRGMDQLSRLDEDTGFLPDVDFEFDAEGNVVELGGGGRASAPQTPQRQRTLAPVSTGASSRVRREHLEGQLQAAQVLGGPMELDYGIQTGDELFLPEDVEPFPPLLTADEAADEAAAEGELNQLQVAEPEEAAAPNARRPSMRRGRQRKAFRMDEAIEIRNAELACWNDEYIPNMAAANTHKQNRRDHVQARLNASFWVFGCGLGGIGHILDLSNTRGSRDLFAGDYLREALLGERSASTSRKRPWERDDETQSEDEHRRSRLRQDIDDQVGRAGEPLLDEDGMLALGDQEGIELGREAFPVEEGHSSMMPWNIGSSLPGSRQGSTRGQGGSSMIGGFRTSGPSSIGGFEMGFAGSRGSFSRGLTRRGSRLPSASPLLGRGRHGGLERLSSLELPEIDPEVEGDLTLGGPEPMDLDLNEAQRGFELEMPVATQSQWLAETLDNESFNFLDFVKEKLRNTREATHDEEEDELSEDFRPPGVNHVAFDELLPPAEHTKVVAAQALLHTLSLATRNLISLRQDTGYGEIRISIIGNN</sequence>
<evidence type="ECO:0000259" key="5">
    <source>
        <dbReference type="Pfam" id="PF04824"/>
    </source>
</evidence>
<dbReference type="GO" id="GO:0007064">
    <property type="term" value="P:mitotic sister chromatid cohesion"/>
    <property type="evidence" value="ECO:0007669"/>
    <property type="project" value="TreeGrafter"/>
</dbReference>
<reference evidence="7 8" key="1">
    <citation type="journal article" date="2016" name="Fungal Biol.">
        <title>The genome of Xylona heveae provides a window into fungal endophytism.</title>
        <authorList>
            <person name="Gazis R."/>
            <person name="Kuo A."/>
            <person name="Riley R."/>
            <person name="LaButti K."/>
            <person name="Lipzen A."/>
            <person name="Lin J."/>
            <person name="Amirebrahimi M."/>
            <person name="Hesse C.N."/>
            <person name="Spatafora J.W."/>
            <person name="Henrissat B."/>
            <person name="Hainaut M."/>
            <person name="Grigoriev I.V."/>
            <person name="Hibbett D.S."/>
        </authorList>
    </citation>
    <scope>NUCLEOTIDE SEQUENCE [LARGE SCALE GENOMIC DNA]</scope>
    <source>
        <strain evidence="7 8">TC161</strain>
    </source>
</reference>
<evidence type="ECO:0000256" key="2">
    <source>
        <dbReference type="ARBA" id="ARBA00009870"/>
    </source>
</evidence>
<feature type="region of interest" description="Disordered" evidence="4">
    <location>
        <begin position="261"/>
        <end position="288"/>
    </location>
</feature>
<dbReference type="PANTHER" id="PTHR12585">
    <property type="entry name" value="SCC1 / RAD21 FAMILY MEMBER"/>
    <property type="match status" value="1"/>
</dbReference>
<keyword evidence="8" id="KW-1185">Reference proteome</keyword>
<dbReference type="EMBL" id="KV407462">
    <property type="protein sequence ID" value="KZF20855.1"/>
    <property type="molecule type" value="Genomic_DNA"/>
</dbReference>
<dbReference type="InterPro" id="IPR006909">
    <property type="entry name" value="Rad21/Rec8_C_eu"/>
</dbReference>
<dbReference type="SUPFAM" id="SSF46785">
    <property type="entry name" value="Winged helix' DNA-binding domain"/>
    <property type="match status" value="1"/>
</dbReference>
<dbReference type="OMA" id="QQCHYVL"/>
<dbReference type="CDD" id="cd21789">
    <property type="entry name" value="Rad21_Rec8_M_SpRec8p-like"/>
    <property type="match status" value="1"/>
</dbReference>
<dbReference type="PANTHER" id="PTHR12585:SF70">
    <property type="entry name" value="RAD21_REC8 N TERMINAL DOMAIN PROTEIN (AFU_ORTHOLOGUE AFUA_6G02900)"/>
    <property type="match status" value="1"/>
</dbReference>
<dbReference type="GO" id="GO:0030892">
    <property type="term" value="C:mitotic cohesin complex"/>
    <property type="evidence" value="ECO:0007669"/>
    <property type="project" value="TreeGrafter"/>
</dbReference>
<proteinExistence type="inferred from homology"/>
<dbReference type="GO" id="GO:0003682">
    <property type="term" value="F:chromatin binding"/>
    <property type="evidence" value="ECO:0007669"/>
    <property type="project" value="TreeGrafter"/>
</dbReference>
<evidence type="ECO:0000256" key="1">
    <source>
        <dbReference type="ARBA" id="ARBA00004123"/>
    </source>
</evidence>
<feature type="domain" description="Rad21/Rec8-like protein C-terminal eukaryotic" evidence="5">
    <location>
        <begin position="717"/>
        <end position="756"/>
    </location>
</feature>
<keyword evidence="3" id="KW-0539">Nucleus</keyword>
<dbReference type="InterPro" id="IPR006910">
    <property type="entry name" value="Rad21_Rec8_N"/>
</dbReference>
<feature type="domain" description="Rad21/Rec8-like protein N-terminal" evidence="6">
    <location>
        <begin position="21"/>
        <end position="134"/>
    </location>
</feature>
<dbReference type="Proteomes" id="UP000076632">
    <property type="component" value="Unassembled WGS sequence"/>
</dbReference>
<name>A0A165FDH7_XYLHT</name>
<dbReference type="GeneID" id="28899577"/>
<dbReference type="InParanoid" id="A0A165FDH7"/>
<dbReference type="AlphaFoldDB" id="A0A165FDH7"/>
<dbReference type="OrthoDB" id="5427633at2759"/>
<dbReference type="Pfam" id="PF04825">
    <property type="entry name" value="Rad21_Rec8_N"/>
    <property type="match status" value="1"/>
</dbReference>
<evidence type="ECO:0000259" key="6">
    <source>
        <dbReference type="Pfam" id="PF04825"/>
    </source>
</evidence>
<gene>
    <name evidence="7" type="ORF">L228DRAFT_262733</name>
</gene>
<comment type="subcellular location">
    <subcellularLocation>
        <location evidence="1">Nucleus</location>
    </subcellularLocation>
</comment>